<dbReference type="RefSeq" id="WP_045534689.1">
    <property type="nucleotide sequence ID" value="NZ_AP014569.1"/>
</dbReference>
<proteinExistence type="inferred from homology"/>
<dbReference type="Pfam" id="PF21132">
    <property type="entry name" value="MFD_D3"/>
    <property type="match status" value="1"/>
</dbReference>
<dbReference type="InterPro" id="IPR048635">
    <property type="entry name" value="MFD_D3"/>
</dbReference>
<keyword evidence="4 13" id="KW-0227">DNA damage</keyword>
<dbReference type="Pfam" id="PF00270">
    <property type="entry name" value="DEAD"/>
    <property type="match status" value="1"/>
</dbReference>
<dbReference type="Gene3D" id="3.40.50.300">
    <property type="entry name" value="P-loop containing nucleotide triphosphate hydrolases"/>
    <property type="match status" value="2"/>
</dbReference>
<evidence type="ECO:0000256" key="10">
    <source>
        <dbReference type="ARBA" id="ARBA00061104"/>
    </source>
</evidence>
<keyword evidence="5 13" id="KW-0378">Hydrolase</keyword>
<keyword evidence="14" id="KW-0175">Coiled coil</keyword>
<dbReference type="GO" id="GO:0005737">
    <property type="term" value="C:cytoplasm"/>
    <property type="evidence" value="ECO:0007669"/>
    <property type="project" value="UniProtKB-SubCell"/>
</dbReference>
<dbReference type="CDD" id="cd17991">
    <property type="entry name" value="DEXHc_TRCF"/>
    <property type="match status" value="1"/>
</dbReference>
<evidence type="ECO:0000259" key="17">
    <source>
        <dbReference type="PROSITE" id="PS51194"/>
    </source>
</evidence>
<dbReference type="OrthoDB" id="9804325at2"/>
<evidence type="ECO:0000256" key="7">
    <source>
        <dbReference type="ARBA" id="ARBA00022840"/>
    </source>
</evidence>
<comment type="subcellular location">
    <subcellularLocation>
        <location evidence="1 13">Cytoplasm</location>
    </subcellularLocation>
</comment>
<dbReference type="InterPro" id="IPR041471">
    <property type="entry name" value="UvrB_inter"/>
</dbReference>
<dbReference type="HAMAP" id="MF_00969">
    <property type="entry name" value="TRCF"/>
    <property type="match status" value="1"/>
</dbReference>
<sequence>MNLPPLSPGKRLHVPRPPSSADALWLAQLAERERGTGRLTAVVCADAADAQRLLEEIPFFAPTLRCALFPDWETLPYDSFSPHQDLISERLATLWRIVQRDRAQGADLVLVPATTALYRLAPPAFLAAYSFEFKQQQRLDASRLKAQLTLAGYQHVSQVVGPGEYAVRGSLIDLYPMGSAVPYRIDLFDDEIDSIRTFDPDTQRSLYPVPEVRLLPGREFPLDETGRAKFRARWRELLEGDPSRSRLYKDMGAGVASAGIEYYLPLFFDQTATVFDYLGSATTLVLHGELEPAFQRFALDTAERHRLAQGDPERPPLPPETLFLDAEGFYLAAKALPQVALRPPKEPTSPSSLTEPSSPSNPGGRPGTNPAPAAASQASATSPTGSSAFEPLPDLAAQRAADDPLERLKAHLARSPRRALLLAESEGRRATLLDFLRASGLNPPLFESLADFQASPAPIGLATAALASGFAWVQQGSAPSGIDFVTETELFASQPGTRRRKKQEQVSDVEALIKDLSELQLGDPVVHSQHGIGRYRGLLNLDLGEKNPDGSPVLQEFLHLEYAQAAVLYVPVSQLHQISRYTGVSADEAPLHRLGSGQWDKARRKAAEQVRDAAAELLNLYARRAAREGHAFRFPAKDYEAFANDFGFEETPDQKAAIHAVIQDLISPRPMDRLVCGDVGFGKTEVALRAAFVAVSGGKQVAFLAPTTLLAEQHYQTLQDRFANWPVKIAELSRFRSAREITAALQGTAAGTVDIVVGTHKLLSEKTKFKNLGLLIIDEEHRFGVRHKEAMKALRAEVDVLTLTATPIPRTLGLALEGLRDLSVIATAPQRRLSIKTFVRNEGNGVIREAVLRELKRGGQVYFLHNEVETIENRKQKLEQLLPEARIAVAHGQLPERELERVMRDFVAQRHNLLLCSTIIETGIDVPSANTILISRADKFGLAQLHQLRGRVGRSHHQAYAYLMVPEIDSLSKTAQQRLEAIGQMEALGSGFYLAMHDLEIRGAGEVLGENQSGNMLEVGFQLYHEMLAEAVDALKAGREPDLLSPLGVTTDINLHAPALLPSDYCGDVHLRLSLYKKLASAKTSAQIDALLEEIVDRFGKLPPQAQTLIDVHRLRVLAAPYGVQKVDATPGLILIGFKPNPPLDPQRIIDLVQKNRHIKLAGNDKLRIERALPEAKDRALLVRDVLRALGAPRAVPEPAGVQG</sequence>
<dbReference type="SMART" id="SM00982">
    <property type="entry name" value="TRCF"/>
    <property type="match status" value="1"/>
</dbReference>
<evidence type="ECO:0000256" key="15">
    <source>
        <dbReference type="SAM" id="MobiDB-lite"/>
    </source>
</evidence>
<evidence type="ECO:0000256" key="1">
    <source>
        <dbReference type="ARBA" id="ARBA00004496"/>
    </source>
</evidence>
<dbReference type="GO" id="GO:0005524">
    <property type="term" value="F:ATP binding"/>
    <property type="evidence" value="ECO:0007669"/>
    <property type="project" value="UniProtKB-UniRule"/>
</dbReference>
<evidence type="ECO:0000256" key="12">
    <source>
        <dbReference type="ARBA" id="ARBA00070128"/>
    </source>
</evidence>
<dbReference type="InterPro" id="IPR001650">
    <property type="entry name" value="Helicase_C-like"/>
</dbReference>
<dbReference type="InterPro" id="IPR047112">
    <property type="entry name" value="RecG/Mfd"/>
</dbReference>
<evidence type="ECO:0000256" key="9">
    <source>
        <dbReference type="ARBA" id="ARBA00023204"/>
    </source>
</evidence>
<dbReference type="EC" id="3.6.4.-" evidence="13"/>
<comment type="function">
    <text evidence="13">Couples transcription and DNA repair by recognizing RNA polymerase (RNAP) stalled at DNA lesions. Mediates ATP-dependent release of RNAP and its truncated transcript from the DNA, and recruitment of nucleotide excision repair machinery to the damaged site.</text>
</comment>
<keyword evidence="3 13" id="KW-0547">Nucleotide-binding</keyword>
<evidence type="ECO:0000256" key="6">
    <source>
        <dbReference type="ARBA" id="ARBA00022806"/>
    </source>
</evidence>
<dbReference type="InterPro" id="IPR036101">
    <property type="entry name" value="CarD-like/TRCF_RID_sf"/>
</dbReference>
<dbReference type="InterPro" id="IPR014001">
    <property type="entry name" value="Helicase_ATP-bd"/>
</dbReference>
<organism evidence="18 19">
    <name type="scientific">Serpentinimonas maccroryi</name>
    <dbReference type="NCBI Taxonomy" id="1458426"/>
    <lineage>
        <taxon>Bacteria</taxon>
        <taxon>Pseudomonadati</taxon>
        <taxon>Pseudomonadota</taxon>
        <taxon>Betaproteobacteria</taxon>
        <taxon>Burkholderiales</taxon>
        <taxon>Comamonadaceae</taxon>
        <taxon>Serpentinimonas</taxon>
    </lineage>
</organism>
<reference evidence="18 19" key="1">
    <citation type="journal article" date="2014" name="Nat. Commun.">
        <title>Physiological and genomic features of highly alkaliphilic hydrogen-utilizing Betaproteobacteria from a continental serpentinizing site.</title>
        <authorList>
            <person name="Suzuki S."/>
            <person name="Kuenen J.G."/>
            <person name="Schipper K."/>
            <person name="van der Velde S."/>
            <person name="Ishii S."/>
            <person name="Wu A."/>
            <person name="Sorokin D.Y."/>
            <person name="Tenney A."/>
            <person name="Meng X.Y."/>
            <person name="Morrill P.L."/>
            <person name="Kamagata Y."/>
            <person name="Muyzer G."/>
            <person name="Nealson K.H."/>
        </authorList>
    </citation>
    <scope>NUCLEOTIDE SEQUENCE [LARGE SCALE GENOMIC DNA]</scope>
    <source>
        <strain evidence="18 19">B1</strain>
    </source>
</reference>
<evidence type="ECO:0000313" key="19">
    <source>
        <dbReference type="Proteomes" id="UP000066014"/>
    </source>
</evidence>
<dbReference type="Gene3D" id="3.90.1150.50">
    <property type="entry name" value="Transcription-repair-coupling factor, D7 domain"/>
    <property type="match status" value="1"/>
</dbReference>
<dbReference type="InterPro" id="IPR004576">
    <property type="entry name" value="Mfd"/>
</dbReference>
<evidence type="ECO:0000256" key="8">
    <source>
        <dbReference type="ARBA" id="ARBA00023125"/>
    </source>
</evidence>
<dbReference type="Pfam" id="PF03461">
    <property type="entry name" value="TRCF"/>
    <property type="match status" value="1"/>
</dbReference>
<dbReference type="SUPFAM" id="SSF141259">
    <property type="entry name" value="CarD-like"/>
    <property type="match status" value="1"/>
</dbReference>
<name>A0A060NJT0_9BURK</name>
<dbReference type="STRING" id="1458426.SMCB_0413"/>
<keyword evidence="6" id="KW-0347">Helicase</keyword>
<comment type="similarity">
    <text evidence="11 13">In the C-terminal section; belongs to the helicase family. RecG subfamily.</text>
</comment>
<dbReference type="PANTHER" id="PTHR47964">
    <property type="entry name" value="ATP-DEPENDENT DNA HELICASE HOMOLOG RECG, CHLOROPLASTIC"/>
    <property type="match status" value="1"/>
</dbReference>
<dbReference type="SUPFAM" id="SSF52540">
    <property type="entry name" value="P-loop containing nucleoside triphosphate hydrolases"/>
    <property type="match status" value="4"/>
</dbReference>
<dbReference type="PANTHER" id="PTHR47964:SF1">
    <property type="entry name" value="ATP-DEPENDENT DNA HELICASE HOMOLOG RECG, CHLOROPLASTIC"/>
    <property type="match status" value="1"/>
</dbReference>
<accession>A0A060NJT0</accession>
<evidence type="ECO:0000313" key="18">
    <source>
        <dbReference type="EMBL" id="BAO82641.1"/>
    </source>
</evidence>
<evidence type="ECO:0000256" key="4">
    <source>
        <dbReference type="ARBA" id="ARBA00022763"/>
    </source>
</evidence>
<dbReference type="PROSITE" id="PS51192">
    <property type="entry name" value="HELICASE_ATP_BIND_1"/>
    <property type="match status" value="1"/>
</dbReference>
<dbReference type="EMBL" id="AP014569">
    <property type="protein sequence ID" value="BAO82641.1"/>
    <property type="molecule type" value="Genomic_DNA"/>
</dbReference>
<dbReference type="Proteomes" id="UP000066014">
    <property type="component" value="Chromosome"/>
</dbReference>
<keyword evidence="8 13" id="KW-0238">DNA-binding</keyword>
<dbReference type="GO" id="GO:0000716">
    <property type="term" value="P:transcription-coupled nucleotide-excision repair, DNA damage recognition"/>
    <property type="evidence" value="ECO:0007669"/>
    <property type="project" value="UniProtKB-UniRule"/>
</dbReference>
<dbReference type="SMART" id="SM00490">
    <property type="entry name" value="HELICc"/>
    <property type="match status" value="1"/>
</dbReference>
<dbReference type="Gene3D" id="2.40.10.170">
    <property type="match status" value="1"/>
</dbReference>
<dbReference type="Gene3D" id="3.40.50.11180">
    <property type="match status" value="1"/>
</dbReference>
<keyword evidence="19" id="KW-1185">Reference proteome</keyword>
<dbReference type="Gene3D" id="3.30.2060.10">
    <property type="entry name" value="Penicillin-binding protein 1b domain"/>
    <property type="match status" value="1"/>
</dbReference>
<feature type="compositionally biased region" description="Low complexity" evidence="15">
    <location>
        <begin position="348"/>
        <end position="388"/>
    </location>
</feature>
<keyword evidence="9 13" id="KW-0234">DNA repair</keyword>
<dbReference type="Gene3D" id="3.40.50.11140">
    <property type="match status" value="1"/>
</dbReference>
<dbReference type="GO" id="GO:0016787">
    <property type="term" value="F:hydrolase activity"/>
    <property type="evidence" value="ECO:0007669"/>
    <property type="project" value="UniProtKB-KW"/>
</dbReference>
<evidence type="ECO:0000256" key="2">
    <source>
        <dbReference type="ARBA" id="ARBA00022490"/>
    </source>
</evidence>
<gene>
    <name evidence="13" type="primary">mfd</name>
    <name evidence="18" type="ORF">SMCB_0413</name>
</gene>
<comment type="similarity">
    <text evidence="10 13">In the N-terminal section; belongs to the UvrB family.</text>
</comment>
<dbReference type="AlphaFoldDB" id="A0A060NJT0"/>
<dbReference type="Pfam" id="PF17757">
    <property type="entry name" value="UvrB_inter"/>
    <property type="match status" value="1"/>
</dbReference>
<feature type="domain" description="Helicase C-terminal" evidence="17">
    <location>
        <begin position="846"/>
        <end position="1000"/>
    </location>
</feature>
<dbReference type="InterPro" id="IPR011545">
    <property type="entry name" value="DEAD/DEAH_box_helicase_dom"/>
</dbReference>
<dbReference type="InterPro" id="IPR005118">
    <property type="entry name" value="TRCF_C"/>
</dbReference>
<dbReference type="GO" id="GO:0003678">
    <property type="term" value="F:DNA helicase activity"/>
    <property type="evidence" value="ECO:0007669"/>
    <property type="project" value="TreeGrafter"/>
</dbReference>
<dbReference type="GO" id="GO:0006355">
    <property type="term" value="P:regulation of DNA-templated transcription"/>
    <property type="evidence" value="ECO:0007669"/>
    <property type="project" value="UniProtKB-UniRule"/>
</dbReference>
<dbReference type="SUPFAM" id="SSF143517">
    <property type="entry name" value="TRCF domain-like"/>
    <property type="match status" value="1"/>
</dbReference>
<dbReference type="KEGG" id="cbab:SMCB_0413"/>
<dbReference type="InterPro" id="IPR027417">
    <property type="entry name" value="P-loop_NTPase"/>
</dbReference>
<dbReference type="Pfam" id="PF00271">
    <property type="entry name" value="Helicase_C"/>
    <property type="match status" value="1"/>
</dbReference>
<dbReference type="NCBIfam" id="TIGR00580">
    <property type="entry name" value="mfd"/>
    <property type="match status" value="1"/>
</dbReference>
<evidence type="ECO:0000256" key="3">
    <source>
        <dbReference type="ARBA" id="ARBA00022741"/>
    </source>
</evidence>
<dbReference type="GO" id="GO:0003684">
    <property type="term" value="F:damaged DNA binding"/>
    <property type="evidence" value="ECO:0007669"/>
    <property type="project" value="InterPro"/>
</dbReference>
<evidence type="ECO:0000256" key="11">
    <source>
        <dbReference type="ARBA" id="ARBA00061399"/>
    </source>
</evidence>
<evidence type="ECO:0000256" key="13">
    <source>
        <dbReference type="HAMAP-Rule" id="MF_00969"/>
    </source>
</evidence>
<dbReference type="Pfam" id="PF02559">
    <property type="entry name" value="CarD_TRCF_RID"/>
    <property type="match status" value="1"/>
</dbReference>
<dbReference type="PROSITE" id="PS51194">
    <property type="entry name" value="HELICASE_CTER"/>
    <property type="match status" value="1"/>
</dbReference>
<evidence type="ECO:0000256" key="5">
    <source>
        <dbReference type="ARBA" id="ARBA00022801"/>
    </source>
</evidence>
<evidence type="ECO:0000259" key="16">
    <source>
        <dbReference type="PROSITE" id="PS51192"/>
    </source>
</evidence>
<evidence type="ECO:0000256" key="14">
    <source>
        <dbReference type="SAM" id="Coils"/>
    </source>
</evidence>
<dbReference type="FunFam" id="3.40.50.300:FF:000546">
    <property type="entry name" value="Transcription-repair-coupling factor"/>
    <property type="match status" value="1"/>
</dbReference>
<dbReference type="HOGENOM" id="CLU_005122_0_3_4"/>
<keyword evidence="2 13" id="KW-0963">Cytoplasm</keyword>
<dbReference type="InterPro" id="IPR003711">
    <property type="entry name" value="CarD-like/TRCF_RID"/>
</dbReference>
<dbReference type="InterPro" id="IPR037235">
    <property type="entry name" value="TRCF-like_C_D7"/>
</dbReference>
<protein>
    <recommendedName>
        <fullName evidence="12 13">Transcription-repair-coupling factor</fullName>
        <shortName evidence="13">TRCF</shortName>
        <ecNumber evidence="13">3.6.4.-</ecNumber>
    </recommendedName>
</protein>
<keyword evidence="7 13" id="KW-0067">ATP-binding</keyword>
<dbReference type="SMART" id="SM01058">
    <property type="entry name" value="CarD_TRCF"/>
    <property type="match status" value="1"/>
</dbReference>
<dbReference type="FunFam" id="3.40.50.300:FF:000300">
    <property type="entry name" value="Transcription-repair-coupling factor"/>
    <property type="match status" value="1"/>
</dbReference>
<feature type="coiled-coil region" evidence="14">
    <location>
        <begin position="861"/>
        <end position="888"/>
    </location>
</feature>
<feature type="domain" description="Helicase ATP-binding" evidence="16">
    <location>
        <begin position="664"/>
        <end position="825"/>
    </location>
</feature>
<feature type="region of interest" description="Disordered" evidence="15">
    <location>
        <begin position="340"/>
        <end position="390"/>
    </location>
</feature>
<dbReference type="SMART" id="SM00487">
    <property type="entry name" value="DEXDc"/>
    <property type="match status" value="1"/>
</dbReference>